<name>A0ABR9P798_9ACTN</name>
<evidence type="ECO:0000313" key="3">
    <source>
        <dbReference type="EMBL" id="MBE2999689.1"/>
    </source>
</evidence>
<dbReference type="RefSeq" id="WP_193122317.1">
    <property type="nucleotide sequence ID" value="NZ_JADBGI010000010.1"/>
</dbReference>
<feature type="compositionally biased region" description="Basic and acidic residues" evidence="1">
    <location>
        <begin position="113"/>
        <end position="122"/>
    </location>
</feature>
<evidence type="ECO:0000256" key="1">
    <source>
        <dbReference type="SAM" id="MobiDB-lite"/>
    </source>
</evidence>
<accession>A0ABR9P798</accession>
<reference evidence="3 4" key="1">
    <citation type="submission" date="2020-09" db="EMBL/GenBank/DDBJ databases">
        <title>Diversity and distribution of actinomycetes associated with coral in the coast of Hainan.</title>
        <authorList>
            <person name="Li F."/>
        </authorList>
    </citation>
    <scope>NUCLEOTIDE SEQUENCE [LARGE SCALE GENOMIC DNA]</scope>
    <source>
        <strain evidence="3 4">HNM0947</strain>
    </source>
</reference>
<gene>
    <name evidence="3" type="ORF">IDM40_13360</name>
</gene>
<feature type="transmembrane region" description="Helical" evidence="2">
    <location>
        <begin position="6"/>
        <end position="31"/>
    </location>
</feature>
<proteinExistence type="predicted"/>
<evidence type="ECO:0000313" key="4">
    <source>
        <dbReference type="Proteomes" id="UP000806528"/>
    </source>
</evidence>
<feature type="transmembrane region" description="Helical" evidence="2">
    <location>
        <begin position="72"/>
        <end position="96"/>
    </location>
</feature>
<keyword evidence="2" id="KW-0472">Membrane</keyword>
<dbReference type="EMBL" id="JADBGI010000010">
    <property type="protein sequence ID" value="MBE2999689.1"/>
    <property type="molecule type" value="Genomic_DNA"/>
</dbReference>
<feature type="transmembrane region" description="Helical" evidence="2">
    <location>
        <begin position="38"/>
        <end position="60"/>
    </location>
</feature>
<feature type="region of interest" description="Disordered" evidence="1">
    <location>
        <begin position="99"/>
        <end position="122"/>
    </location>
</feature>
<evidence type="ECO:0000256" key="2">
    <source>
        <dbReference type="SAM" id="Phobius"/>
    </source>
</evidence>
<dbReference type="Proteomes" id="UP000806528">
    <property type="component" value="Unassembled WGS sequence"/>
</dbReference>
<sequence length="122" mass="12896">MEAIGVPWFVLVRYLGPPLFLLAAGGALLLWRPPRRRGLAWAALATNLLAAALPFLWIAVQVASGAGDLTAIGLVMTFLQPGLVVLAWLVLLWALVDPRSGGRGAAGEDTGQEEERVAENVG</sequence>
<protein>
    <submittedName>
        <fullName evidence="3">Uncharacterized protein</fullName>
    </submittedName>
</protein>
<organism evidence="3 4">
    <name type="scientific">Nocardiopsis coralli</name>
    <dbReference type="NCBI Taxonomy" id="2772213"/>
    <lineage>
        <taxon>Bacteria</taxon>
        <taxon>Bacillati</taxon>
        <taxon>Actinomycetota</taxon>
        <taxon>Actinomycetes</taxon>
        <taxon>Streptosporangiales</taxon>
        <taxon>Nocardiopsidaceae</taxon>
        <taxon>Nocardiopsis</taxon>
    </lineage>
</organism>
<keyword evidence="2" id="KW-0812">Transmembrane</keyword>
<keyword evidence="2" id="KW-1133">Transmembrane helix</keyword>
<keyword evidence="4" id="KW-1185">Reference proteome</keyword>
<comment type="caution">
    <text evidence="3">The sequence shown here is derived from an EMBL/GenBank/DDBJ whole genome shotgun (WGS) entry which is preliminary data.</text>
</comment>